<dbReference type="Proteomes" id="UP000477386">
    <property type="component" value="Unassembled WGS sequence"/>
</dbReference>
<feature type="domain" description="Calcineurin-like phosphoesterase" evidence="1">
    <location>
        <begin position="35"/>
        <end position="253"/>
    </location>
</feature>
<keyword evidence="3" id="KW-1185">Reference proteome</keyword>
<reference evidence="2 3" key="1">
    <citation type="submission" date="2020-02" db="EMBL/GenBank/DDBJ databases">
        <title>Draft genome sequence of two Spirosoma agri KCTC 52727 and Spirosoma terrae KCTC 52035.</title>
        <authorList>
            <person name="Rojas J."/>
            <person name="Ambika Manirajan B."/>
            <person name="Ratering S."/>
            <person name="Suarez C."/>
            <person name="Schnell S."/>
        </authorList>
    </citation>
    <scope>NUCLEOTIDE SEQUENCE [LARGE SCALE GENOMIC DNA]</scope>
    <source>
        <strain evidence="2 3">KCTC 52727</strain>
    </source>
</reference>
<dbReference type="InterPro" id="IPR029052">
    <property type="entry name" value="Metallo-depent_PP-like"/>
</dbReference>
<dbReference type="PANTHER" id="PTHR43143:SF1">
    <property type="entry name" value="SERINE_THREONINE-PROTEIN PHOSPHATASE CPPED1"/>
    <property type="match status" value="1"/>
</dbReference>
<evidence type="ECO:0000313" key="3">
    <source>
        <dbReference type="Proteomes" id="UP000477386"/>
    </source>
</evidence>
<evidence type="ECO:0000259" key="1">
    <source>
        <dbReference type="Pfam" id="PF00149"/>
    </source>
</evidence>
<evidence type="ECO:0000313" key="2">
    <source>
        <dbReference type="EMBL" id="NEU66495.1"/>
    </source>
</evidence>
<dbReference type="SUPFAM" id="SSF56300">
    <property type="entry name" value="Metallo-dependent phosphatases"/>
    <property type="match status" value="1"/>
</dbReference>
<organism evidence="2 3">
    <name type="scientific">Spirosoma agri</name>
    <dbReference type="NCBI Taxonomy" id="1987381"/>
    <lineage>
        <taxon>Bacteria</taxon>
        <taxon>Pseudomonadati</taxon>
        <taxon>Bacteroidota</taxon>
        <taxon>Cytophagia</taxon>
        <taxon>Cytophagales</taxon>
        <taxon>Cytophagaceae</taxon>
        <taxon>Spirosoma</taxon>
    </lineage>
</organism>
<name>A0A6M0IFD2_9BACT</name>
<dbReference type="Gene3D" id="3.60.21.10">
    <property type="match status" value="1"/>
</dbReference>
<dbReference type="RefSeq" id="WP_164035756.1">
    <property type="nucleotide sequence ID" value="NZ_JAAGNZ010000001.1"/>
</dbReference>
<dbReference type="Pfam" id="PF00149">
    <property type="entry name" value="Metallophos"/>
    <property type="match status" value="1"/>
</dbReference>
<accession>A0A6M0IFD2</accession>
<dbReference type="InterPro" id="IPR004843">
    <property type="entry name" value="Calcineurin-like_PHP"/>
</dbReference>
<proteinExistence type="predicted"/>
<gene>
    <name evidence="2" type="ORF">GK091_06360</name>
</gene>
<dbReference type="AlphaFoldDB" id="A0A6M0IFD2"/>
<dbReference type="PANTHER" id="PTHR43143">
    <property type="entry name" value="METALLOPHOSPHOESTERASE, CALCINEURIN SUPERFAMILY"/>
    <property type="match status" value="1"/>
</dbReference>
<dbReference type="GO" id="GO:0016787">
    <property type="term" value="F:hydrolase activity"/>
    <property type="evidence" value="ECO:0007669"/>
    <property type="project" value="InterPro"/>
</dbReference>
<protein>
    <submittedName>
        <fullName evidence="2">Metallophosphoesterase</fullName>
    </submittedName>
</protein>
<comment type="caution">
    <text evidence="2">The sequence shown here is derived from an EMBL/GenBank/DDBJ whole genome shotgun (WGS) entry which is preliminary data.</text>
</comment>
<dbReference type="EMBL" id="JAAGNZ010000001">
    <property type="protein sequence ID" value="NEU66495.1"/>
    <property type="molecule type" value="Genomic_DNA"/>
</dbReference>
<dbReference type="InterPro" id="IPR051918">
    <property type="entry name" value="STPP_CPPED1"/>
</dbReference>
<sequence>MNRRDVVRSMSMGLAALSSTKLTAAQPVAAKQRVLRIAHLTDIHMQPLVGAAKGFEKCLHHVQNLPDKPDLIINGGDAIMEAHGRGQNSVRRQWQLYQDVLRNENAMPILSCIGNHDIWCKQETKTHFEDGRNWAMDELQLTTRYFSLDRNGWHIIVLDSVQPKPDGSWYTAHLDDEQYHWLEADLKAVSPETPILIVSHVPILAACVFFDGQRFTGENWNIPARWMHSDTIRLTSLFHTYPNIKSALSGHIHLVDRVDYNGISYFCNGAVSGAWWFGKYHHTAAGYALVDLYDDGSVTNTYVNY</sequence>